<feature type="compositionally biased region" description="Polar residues" evidence="1">
    <location>
        <begin position="322"/>
        <end position="343"/>
    </location>
</feature>
<feature type="region of interest" description="Disordered" evidence="1">
    <location>
        <begin position="1"/>
        <end position="43"/>
    </location>
</feature>
<dbReference type="InterPro" id="IPR045518">
    <property type="entry name" value="2EXR"/>
</dbReference>
<name>A0A2U3DQU6_PURLI</name>
<comment type="caution">
    <text evidence="3">The sequence shown here is derived from an EMBL/GenBank/DDBJ whole genome shotgun (WGS) entry which is preliminary data.</text>
</comment>
<evidence type="ECO:0000313" key="3">
    <source>
        <dbReference type="EMBL" id="PWI64622.1"/>
    </source>
</evidence>
<evidence type="ECO:0000313" key="4">
    <source>
        <dbReference type="Proteomes" id="UP000245956"/>
    </source>
</evidence>
<dbReference type="EMBL" id="LCWV01000051">
    <property type="protein sequence ID" value="PWI64622.1"/>
    <property type="molecule type" value="Genomic_DNA"/>
</dbReference>
<feature type="compositionally biased region" description="Low complexity" evidence="1">
    <location>
        <begin position="1"/>
        <end position="15"/>
    </location>
</feature>
<feature type="domain" description="2EXR" evidence="2">
    <location>
        <begin position="56"/>
        <end position="170"/>
    </location>
</feature>
<evidence type="ECO:0000256" key="1">
    <source>
        <dbReference type="SAM" id="MobiDB-lite"/>
    </source>
</evidence>
<evidence type="ECO:0000259" key="2">
    <source>
        <dbReference type="Pfam" id="PF20150"/>
    </source>
</evidence>
<accession>A0A2U3DQU6</accession>
<feature type="region of interest" description="Disordered" evidence="1">
    <location>
        <begin position="320"/>
        <end position="343"/>
    </location>
</feature>
<feature type="compositionally biased region" description="Basic and acidic residues" evidence="1">
    <location>
        <begin position="17"/>
        <end position="26"/>
    </location>
</feature>
<reference evidence="3 4" key="1">
    <citation type="journal article" date="2016" name="Front. Microbiol.">
        <title>Genome and transcriptome sequences reveal the specific parasitism of the nematophagous Purpureocillium lilacinum 36-1.</title>
        <authorList>
            <person name="Xie J."/>
            <person name="Li S."/>
            <person name="Mo C."/>
            <person name="Xiao X."/>
            <person name="Peng D."/>
            <person name="Wang G."/>
            <person name="Xiao Y."/>
        </authorList>
    </citation>
    <scope>NUCLEOTIDE SEQUENCE [LARGE SCALE GENOMIC DNA]</scope>
    <source>
        <strain evidence="3 4">36-1</strain>
    </source>
</reference>
<dbReference type="Pfam" id="PF20150">
    <property type="entry name" value="2EXR"/>
    <property type="match status" value="1"/>
</dbReference>
<dbReference type="AlphaFoldDB" id="A0A2U3DQU6"/>
<dbReference type="Proteomes" id="UP000245956">
    <property type="component" value="Unassembled WGS sequence"/>
</dbReference>
<proteinExistence type="predicted"/>
<gene>
    <name evidence="3" type="ORF">PCL_09479</name>
</gene>
<sequence>MPSSPSLLPEAAPSEGLTHHGVDSLDPRFPPTQPYTTCPDDGQAAESKETAACRSFLLFGKLPPEIRIHIWHISLREADGPILLPYRRACLRLFDVSEPDEAYIAGQKVVRADFDPHLLDKVRVPMHLAAICRESRCAALSWMTQTGMRPCANRQGSGYARPFDQSRDTLYIEPDKARAFVCEWEDLIWDTGGGPLIRSAIARLAVSESFLRAQGTFPPRPTGLEDTSVFEDMLEAAPCANLILVVVDEQPGWRDNALKLQRRWVAEDAGDYRLSWDPDRQRFEVAAGQSSGNIDEYAWIKAICETWSQWLVRRRRRPLEEATQQPSNSGEPQMLATPSTSKLPQGWCGPAARLDNLQILNHPLHASQLSFICLFRRRWSLLIRRAATTGNSAVYDKVQAISSWKTTRVYCGILNNAGPVNKTYPDIA</sequence>
<protein>
    <recommendedName>
        <fullName evidence="2">2EXR domain-containing protein</fullName>
    </recommendedName>
</protein>
<organism evidence="3 4">
    <name type="scientific">Purpureocillium lilacinum</name>
    <name type="common">Paecilomyces lilacinus</name>
    <dbReference type="NCBI Taxonomy" id="33203"/>
    <lineage>
        <taxon>Eukaryota</taxon>
        <taxon>Fungi</taxon>
        <taxon>Dikarya</taxon>
        <taxon>Ascomycota</taxon>
        <taxon>Pezizomycotina</taxon>
        <taxon>Sordariomycetes</taxon>
        <taxon>Hypocreomycetidae</taxon>
        <taxon>Hypocreales</taxon>
        <taxon>Ophiocordycipitaceae</taxon>
        <taxon>Purpureocillium</taxon>
    </lineage>
</organism>